<dbReference type="HOGENOM" id="CLU_821611_0_0_1"/>
<feature type="compositionally biased region" description="Basic and acidic residues" evidence="1">
    <location>
        <begin position="265"/>
        <end position="340"/>
    </location>
</feature>
<feature type="compositionally biased region" description="Polar residues" evidence="1">
    <location>
        <begin position="56"/>
        <end position="68"/>
    </location>
</feature>
<feature type="compositionally biased region" description="Gly residues" evidence="1">
    <location>
        <begin position="109"/>
        <end position="122"/>
    </location>
</feature>
<evidence type="ECO:0000313" key="3">
    <source>
        <dbReference type="Proteomes" id="UP000016935"/>
    </source>
</evidence>
<dbReference type="AlphaFoldDB" id="R0IGI8"/>
<reference evidence="2 3" key="2">
    <citation type="journal article" date="2013" name="PLoS Genet.">
        <title>Comparative genome structure, secondary metabolite, and effector coding capacity across Cochliobolus pathogens.</title>
        <authorList>
            <person name="Condon B.J."/>
            <person name="Leng Y."/>
            <person name="Wu D."/>
            <person name="Bushley K.E."/>
            <person name="Ohm R.A."/>
            <person name="Otillar R."/>
            <person name="Martin J."/>
            <person name="Schackwitz W."/>
            <person name="Grimwood J."/>
            <person name="MohdZainudin N."/>
            <person name="Xue C."/>
            <person name="Wang R."/>
            <person name="Manning V.A."/>
            <person name="Dhillon B."/>
            <person name="Tu Z.J."/>
            <person name="Steffenson B.J."/>
            <person name="Salamov A."/>
            <person name="Sun H."/>
            <person name="Lowry S."/>
            <person name="LaButti K."/>
            <person name="Han J."/>
            <person name="Copeland A."/>
            <person name="Lindquist E."/>
            <person name="Barry K."/>
            <person name="Schmutz J."/>
            <person name="Baker S.E."/>
            <person name="Ciuffetti L.M."/>
            <person name="Grigoriev I.V."/>
            <person name="Zhong S."/>
            <person name="Turgeon B.G."/>
        </authorList>
    </citation>
    <scope>NUCLEOTIDE SEQUENCE [LARGE SCALE GENOMIC DNA]</scope>
    <source>
        <strain evidence="3">28A</strain>
    </source>
</reference>
<feature type="compositionally biased region" description="Low complexity" evidence="1">
    <location>
        <begin position="193"/>
        <end position="209"/>
    </location>
</feature>
<feature type="compositionally biased region" description="Basic and acidic residues" evidence="1">
    <location>
        <begin position="172"/>
        <end position="192"/>
    </location>
</feature>
<dbReference type="EMBL" id="KB908814">
    <property type="protein sequence ID" value="EOA84365.1"/>
    <property type="molecule type" value="Genomic_DNA"/>
</dbReference>
<evidence type="ECO:0000313" key="2">
    <source>
        <dbReference type="EMBL" id="EOA84365.1"/>
    </source>
</evidence>
<accession>R0IGI8</accession>
<evidence type="ECO:0000256" key="1">
    <source>
        <dbReference type="SAM" id="MobiDB-lite"/>
    </source>
</evidence>
<proteinExistence type="predicted"/>
<name>R0IGI8_EXST2</name>
<gene>
    <name evidence="2" type="ORF">SETTUDRAFT_63509</name>
</gene>
<protein>
    <submittedName>
        <fullName evidence="2">Uncharacterized protein</fullName>
    </submittedName>
</protein>
<feature type="compositionally biased region" description="Polar residues" evidence="1">
    <location>
        <begin position="125"/>
        <end position="138"/>
    </location>
</feature>
<feature type="compositionally biased region" description="Basic and acidic residues" evidence="1">
    <location>
        <begin position="229"/>
        <end position="256"/>
    </location>
</feature>
<reference evidence="2 3" key="1">
    <citation type="journal article" date="2012" name="PLoS Pathog.">
        <title>Diverse lifestyles and strategies of plant pathogenesis encoded in the genomes of eighteen Dothideomycetes fungi.</title>
        <authorList>
            <person name="Ohm R.A."/>
            <person name="Feau N."/>
            <person name="Henrissat B."/>
            <person name="Schoch C.L."/>
            <person name="Horwitz B.A."/>
            <person name="Barry K.W."/>
            <person name="Condon B.J."/>
            <person name="Copeland A.C."/>
            <person name="Dhillon B."/>
            <person name="Glaser F."/>
            <person name="Hesse C.N."/>
            <person name="Kosti I."/>
            <person name="LaButti K."/>
            <person name="Lindquist E.A."/>
            <person name="Lucas S."/>
            <person name="Salamov A.A."/>
            <person name="Bradshaw R.E."/>
            <person name="Ciuffetti L."/>
            <person name="Hamelin R.C."/>
            <person name="Kema G.H.J."/>
            <person name="Lawrence C."/>
            <person name="Scott J.A."/>
            <person name="Spatafora J.W."/>
            <person name="Turgeon B.G."/>
            <person name="de Wit P.J.G.M."/>
            <person name="Zhong S."/>
            <person name="Goodwin S.B."/>
            <person name="Grigoriev I.V."/>
        </authorList>
    </citation>
    <scope>NUCLEOTIDE SEQUENCE [LARGE SCALE GENOMIC DNA]</scope>
    <source>
        <strain evidence="3">28A</strain>
    </source>
</reference>
<organism evidence="2 3">
    <name type="scientific">Exserohilum turcicum (strain 28A)</name>
    <name type="common">Northern leaf blight fungus</name>
    <name type="synonym">Setosphaeria turcica</name>
    <dbReference type="NCBI Taxonomy" id="671987"/>
    <lineage>
        <taxon>Eukaryota</taxon>
        <taxon>Fungi</taxon>
        <taxon>Dikarya</taxon>
        <taxon>Ascomycota</taxon>
        <taxon>Pezizomycotina</taxon>
        <taxon>Dothideomycetes</taxon>
        <taxon>Pleosporomycetidae</taxon>
        <taxon>Pleosporales</taxon>
        <taxon>Pleosporineae</taxon>
        <taxon>Pleosporaceae</taxon>
        <taxon>Exserohilum</taxon>
    </lineage>
</organism>
<dbReference type="Proteomes" id="UP000016935">
    <property type="component" value="Unassembled WGS sequence"/>
</dbReference>
<dbReference type="RefSeq" id="XP_008028195.1">
    <property type="nucleotide sequence ID" value="XM_008030004.1"/>
</dbReference>
<feature type="region of interest" description="Disordered" evidence="1">
    <location>
        <begin position="1"/>
        <end position="340"/>
    </location>
</feature>
<keyword evidence="3" id="KW-1185">Reference proteome</keyword>
<sequence>MRGAYQYQGRGGFQQSPPYPPHNQYSPQNQSPYHGGRGGWNNQSYPNHGSPMHGGYTSSQSPYHQGQSPGYYPNQPYPQSGFQNPAHRGGHGGFRGNSFHGSDRRLSGPSGGGPFGPGGRGRGTAPTQFSNLSWTPASGTRGGRPATEAPRPQPAPVSQAPTESTAVDADDNPFRPSKDLRVEDEGPKEEAKPAPSTKASTPAPAAPKSGFGFSLKTKNPVPPASKAKLGLDEPDKAEPPSKESLLDPKAKVEAVREPAPAPRYAESRSEREREPRERDYDRNRERDIRERDRRYDNYYDRKPPYRDPRDRDPRDMRDSRDPYYRSRDRDFRDPRDRDLR</sequence>
<feature type="compositionally biased region" description="Polar residues" evidence="1">
    <location>
        <begin position="23"/>
        <end position="32"/>
    </location>
</feature>
<dbReference type="STRING" id="671987.R0IGI8"/>
<dbReference type="OrthoDB" id="3946002at2759"/>
<feature type="non-terminal residue" evidence="2">
    <location>
        <position position="340"/>
    </location>
</feature>
<dbReference type="GeneID" id="19405292"/>